<evidence type="ECO:0000256" key="1">
    <source>
        <dbReference type="ARBA" id="ARBA00004935"/>
    </source>
</evidence>
<organism evidence="7 8">
    <name type="scientific">Linum tenue</name>
    <dbReference type="NCBI Taxonomy" id="586396"/>
    <lineage>
        <taxon>Eukaryota</taxon>
        <taxon>Viridiplantae</taxon>
        <taxon>Streptophyta</taxon>
        <taxon>Embryophyta</taxon>
        <taxon>Tracheophyta</taxon>
        <taxon>Spermatophyta</taxon>
        <taxon>Magnoliopsida</taxon>
        <taxon>eudicotyledons</taxon>
        <taxon>Gunneridae</taxon>
        <taxon>Pentapetalae</taxon>
        <taxon>rosids</taxon>
        <taxon>fabids</taxon>
        <taxon>Malpighiales</taxon>
        <taxon>Linaceae</taxon>
        <taxon>Linum</taxon>
    </lineage>
</organism>
<dbReference type="Pfam" id="PF00201">
    <property type="entry name" value="UDPGT"/>
    <property type="match status" value="1"/>
</dbReference>
<dbReference type="InterPro" id="IPR002213">
    <property type="entry name" value="UDP_glucos_trans"/>
</dbReference>
<dbReference type="Gene3D" id="3.40.50.2000">
    <property type="entry name" value="Glycogen Phosphorylase B"/>
    <property type="match status" value="2"/>
</dbReference>
<evidence type="ECO:0000313" key="8">
    <source>
        <dbReference type="Proteomes" id="UP001154282"/>
    </source>
</evidence>
<name>A0AAV0QAZ8_9ROSI</name>
<keyword evidence="8" id="KW-1185">Reference proteome</keyword>
<dbReference type="AlphaFoldDB" id="A0AAV0QAZ8"/>
<dbReference type="InterPro" id="IPR035595">
    <property type="entry name" value="UDP_glycos_trans_CS"/>
</dbReference>
<dbReference type="Proteomes" id="UP001154282">
    <property type="component" value="Unassembled WGS sequence"/>
</dbReference>
<dbReference type="EMBL" id="CAMGYJ010000009">
    <property type="protein sequence ID" value="CAI0542141.1"/>
    <property type="molecule type" value="Genomic_DNA"/>
</dbReference>
<proteinExistence type="inferred from homology"/>
<dbReference type="PANTHER" id="PTHR48048">
    <property type="entry name" value="GLYCOSYLTRANSFERASE"/>
    <property type="match status" value="1"/>
</dbReference>
<dbReference type="InterPro" id="IPR050481">
    <property type="entry name" value="UDP-glycosyltransf_plant"/>
</dbReference>
<evidence type="ECO:0000256" key="6">
    <source>
        <dbReference type="RuleBase" id="RU362057"/>
    </source>
</evidence>
<dbReference type="GO" id="GO:0047213">
    <property type="term" value="F:anthocyanidin 3-O-glucosyltransferase activity"/>
    <property type="evidence" value="ECO:0007669"/>
    <property type="project" value="UniProtKB-EC"/>
</dbReference>
<reference evidence="7" key="1">
    <citation type="submission" date="2022-08" db="EMBL/GenBank/DDBJ databases">
        <authorList>
            <person name="Gutierrez-Valencia J."/>
        </authorList>
    </citation>
    <scope>NUCLEOTIDE SEQUENCE</scope>
</reference>
<dbReference type="FunFam" id="3.40.50.2000:FF:000056">
    <property type="entry name" value="Glycosyltransferase"/>
    <property type="match status" value="1"/>
</dbReference>
<accession>A0AAV0QAZ8</accession>
<dbReference type="PANTHER" id="PTHR48048:SF45">
    <property type="entry name" value="GLYCOSYLTRANSFERASE"/>
    <property type="match status" value="1"/>
</dbReference>
<dbReference type="SUPFAM" id="SSF53756">
    <property type="entry name" value="UDP-Glycosyltransferase/glycogen phosphorylase"/>
    <property type="match status" value="1"/>
</dbReference>
<sequence>KVELVFIPSPAVGHITALAELARQLATRDPNLSITILIMHLPHGDANYASHTKSLAAAALSDRVKFVDLPPNDAAVDPTVKDVVKFFMDSYKSHVRDAVAKLVQASPLVSGLLVDMFCTTFIDVADEFGLPSYIFYTSGAGCLNLTLHLQNLRDNHNTPVTDFNNPEANWNIEGFKNSIPGKILPRPVLNPFLCDGFLDFVKRYRDAKGILINTFPDLETTTIEHLSKGETPPVYPVGPILELKREDATGEGRGSEILTWLNEQPPSSVLFLCFGSNGCFNETQVKEIATALENSGFRFLWSLRRPPPRGVVSFPLDYENPAEILPEGFLERTAGVGKIIGWAPQAAILAHPAVGGFVSHCGWNSILESLWFGVPIAAWPIDGEQQLNAFQMVVEWGLGVDVKMEYSKEFGMAEEDVIVVGSEEIEKGIKGLMAEGSEAREKVKKLSDRSRDALAEGGSAEVALNRFIADVIKNLG</sequence>
<comment type="catalytic activity">
    <reaction evidence="4">
        <text>an anthocyanidin + UDP-alpha-D-glucose + H(+) = an anthocyanidin 3-O-beta-D-glucoside + UDP</text>
        <dbReference type="Rhea" id="RHEA:20093"/>
        <dbReference type="ChEBI" id="CHEBI:15378"/>
        <dbReference type="ChEBI" id="CHEBI:16307"/>
        <dbReference type="ChEBI" id="CHEBI:58223"/>
        <dbReference type="ChEBI" id="CHEBI:58885"/>
        <dbReference type="ChEBI" id="CHEBI:143576"/>
        <dbReference type="EC" id="2.4.1.115"/>
    </reaction>
</comment>
<evidence type="ECO:0000256" key="4">
    <source>
        <dbReference type="ARBA" id="ARBA00047606"/>
    </source>
</evidence>
<evidence type="ECO:0000256" key="5">
    <source>
        <dbReference type="RuleBase" id="RU003718"/>
    </source>
</evidence>
<evidence type="ECO:0000256" key="2">
    <source>
        <dbReference type="ARBA" id="ARBA00009995"/>
    </source>
</evidence>
<keyword evidence="3 5" id="KW-0808">Transferase</keyword>
<comment type="pathway">
    <text evidence="1">Pigment biosynthesis; anthocyanin biosynthesis.</text>
</comment>
<protein>
    <recommendedName>
        <fullName evidence="6">Glycosyltransferase</fullName>
        <ecNumber evidence="6">2.4.1.-</ecNumber>
    </recommendedName>
</protein>
<gene>
    <name evidence="7" type="ORF">LITE_LOCUS42371</name>
</gene>
<dbReference type="CDD" id="cd03784">
    <property type="entry name" value="GT1_Gtf-like"/>
    <property type="match status" value="1"/>
</dbReference>
<evidence type="ECO:0000313" key="7">
    <source>
        <dbReference type="EMBL" id="CAI0542141.1"/>
    </source>
</evidence>
<evidence type="ECO:0000256" key="3">
    <source>
        <dbReference type="ARBA" id="ARBA00022679"/>
    </source>
</evidence>
<feature type="non-terminal residue" evidence="7">
    <location>
        <position position="1"/>
    </location>
</feature>
<dbReference type="EC" id="2.4.1.-" evidence="6"/>
<dbReference type="PROSITE" id="PS00375">
    <property type="entry name" value="UDPGT"/>
    <property type="match status" value="1"/>
</dbReference>
<comment type="similarity">
    <text evidence="2 5">Belongs to the UDP-glycosyltransferase family.</text>
</comment>
<comment type="caution">
    <text evidence="7">The sequence shown here is derived from an EMBL/GenBank/DDBJ whole genome shotgun (WGS) entry which is preliminary data.</text>
</comment>
<keyword evidence="5" id="KW-0328">Glycosyltransferase</keyword>